<feature type="domain" description="Glycosyl transferase family 1" evidence="1">
    <location>
        <begin position="442"/>
        <end position="602"/>
    </location>
</feature>
<dbReference type="OrthoDB" id="9801954at2"/>
<organism evidence="2 3">
    <name type="scientific">Bacillus taeanensis</name>
    <dbReference type="NCBI Taxonomy" id="273032"/>
    <lineage>
        <taxon>Bacteria</taxon>
        <taxon>Bacillati</taxon>
        <taxon>Bacillota</taxon>
        <taxon>Bacilli</taxon>
        <taxon>Bacillales</taxon>
        <taxon>Bacillaceae</taxon>
        <taxon>Bacillus</taxon>
    </lineage>
</organism>
<evidence type="ECO:0000313" key="3">
    <source>
        <dbReference type="Proteomes" id="UP000253314"/>
    </source>
</evidence>
<proteinExistence type="predicted"/>
<comment type="caution">
    <text evidence="2">The sequence shown here is derived from an EMBL/GenBank/DDBJ whole genome shotgun (WGS) entry which is preliminary data.</text>
</comment>
<dbReference type="Pfam" id="PF00534">
    <property type="entry name" value="Glycos_transf_1"/>
    <property type="match status" value="1"/>
</dbReference>
<gene>
    <name evidence="2" type="ORF">DS031_08905</name>
</gene>
<dbReference type="AlphaFoldDB" id="A0A366Y0N4"/>
<dbReference type="Gene3D" id="3.40.50.2000">
    <property type="entry name" value="Glycogen Phosphorylase B"/>
    <property type="match status" value="2"/>
</dbReference>
<name>A0A366Y0N4_9BACI</name>
<dbReference type="SUPFAM" id="SSF53448">
    <property type="entry name" value="Nucleotide-diphospho-sugar transferases"/>
    <property type="match status" value="1"/>
</dbReference>
<accession>A0A366Y0N4</accession>
<dbReference type="EMBL" id="QOCW01000007">
    <property type="protein sequence ID" value="RBW69963.1"/>
    <property type="molecule type" value="Genomic_DNA"/>
</dbReference>
<dbReference type="InterPro" id="IPR029044">
    <property type="entry name" value="Nucleotide-diphossugar_trans"/>
</dbReference>
<dbReference type="PANTHER" id="PTHR12526">
    <property type="entry name" value="GLYCOSYLTRANSFERASE"/>
    <property type="match status" value="1"/>
</dbReference>
<evidence type="ECO:0000313" key="2">
    <source>
        <dbReference type="EMBL" id="RBW69963.1"/>
    </source>
</evidence>
<dbReference type="InterPro" id="IPR001296">
    <property type="entry name" value="Glyco_trans_1"/>
</dbReference>
<keyword evidence="3" id="KW-1185">Reference proteome</keyword>
<dbReference type="Proteomes" id="UP000253314">
    <property type="component" value="Unassembled WGS sequence"/>
</dbReference>
<evidence type="ECO:0000259" key="1">
    <source>
        <dbReference type="Pfam" id="PF00534"/>
    </source>
</evidence>
<protein>
    <recommendedName>
        <fullName evidence="1">Glycosyl transferase family 1 domain-containing protein</fullName>
    </recommendedName>
</protein>
<reference evidence="2 3" key="1">
    <citation type="submission" date="2018-07" db="EMBL/GenBank/DDBJ databases">
        <title>Lottiidibacillus patelloidae gen. nov., sp. nov., isolated from the intestinal tract of a marine limpet and the reclassification of B. taeanensis BH030017T, B. algicola KMM 3737T and B. hwajinpoensis SW-72T as genus Lottiidibacillus.</title>
        <authorList>
            <person name="Liu R."/>
            <person name="Huang Z."/>
        </authorList>
    </citation>
    <scope>NUCLEOTIDE SEQUENCE [LARGE SCALE GENOMIC DNA]</scope>
    <source>
        <strain evidence="2 3">BH030017</strain>
    </source>
</reference>
<dbReference type="SUPFAM" id="SSF53756">
    <property type="entry name" value="UDP-Glycosyltransferase/glycogen phosphorylase"/>
    <property type="match status" value="1"/>
</dbReference>
<dbReference type="GO" id="GO:0016757">
    <property type="term" value="F:glycosyltransferase activity"/>
    <property type="evidence" value="ECO:0007669"/>
    <property type="project" value="InterPro"/>
</dbReference>
<sequence>MQMICFAILAHENEEILQDQVENLKYYNPNCKVVLYNGGKNKEFGKNLNIPICPKSQPLKKGRLGRFFMDVMCWLTEEEVQYDYLINLDSDVMYVKAGFEYYLNQTMNGYDCMGINMGVQRSPDDVPHWYPGQTMWQEWHKWKNVFKEGYFCGSLNSMQVYRYEIVQKMVANMNKKLLEKLIDETEVYALEEVLYPTLAVYCGAHYRSYPTSCTDYVRWKSLSVDEIKTAMYQSDIYFVHPIERVMSDPARQYLSEKKQKIPSSLTVMWGCYQGGLETAIYYRLKTLNMLGAKSHAYFYYGGAGLTNYKTIPFYISNNAEDLGAYINEHQFDMVTFVNTLYNLDQLQKISYKGKVCFEFHGCNKSILEELEKINAYKDEGFIKTVVVPSEYVAEVAKDGLKDRNDINIIIARNMIDTETFKKIKSSGISDHQPLPDYWKNCPIIGWVGRLDSNKNWKLLLRIFKRLKRLYPKVKLLIVSDLSTSTQLHDFYKKAFNYGLFNDFRVLANLPYEKMPLFYSTVAQSGGVLLSTSYSEGYPYNLIEAQACECPVVCTDIGGSREVVKGGVSGFTFPLINGSKAVSIISMLINNQKLHDKIGKQERDHVCKQNSIIDNIQAYLEWNAVFLEE</sequence>
<dbReference type="CDD" id="cd03801">
    <property type="entry name" value="GT4_PimA-like"/>
    <property type="match status" value="1"/>
</dbReference>